<dbReference type="SMART" id="SM00341">
    <property type="entry name" value="HRDC"/>
    <property type="match status" value="1"/>
</dbReference>
<evidence type="ECO:0000313" key="19">
    <source>
        <dbReference type="EMBL" id="SDU55280.1"/>
    </source>
</evidence>
<evidence type="ECO:0000256" key="8">
    <source>
        <dbReference type="ARBA" id="ARBA00023125"/>
    </source>
</evidence>
<dbReference type="InterPro" id="IPR000212">
    <property type="entry name" value="DNA_helicase_UvrD/REP"/>
</dbReference>
<keyword evidence="9" id="KW-0234">DNA repair</keyword>
<dbReference type="Gene3D" id="1.10.150.80">
    <property type="entry name" value="HRDC domain"/>
    <property type="match status" value="1"/>
</dbReference>
<feature type="region of interest" description="Disordered" evidence="15">
    <location>
        <begin position="548"/>
        <end position="591"/>
    </location>
</feature>
<reference evidence="20" key="1">
    <citation type="submission" date="2016-10" db="EMBL/GenBank/DDBJ databases">
        <authorList>
            <person name="Varghese N."/>
            <person name="Submissions S."/>
        </authorList>
    </citation>
    <scope>NUCLEOTIDE SEQUENCE [LARGE SCALE GENOMIC DNA]</scope>
    <source>
        <strain evidence="20">DSM 45079</strain>
    </source>
</reference>
<dbReference type="PANTHER" id="PTHR11070:SF69">
    <property type="entry name" value="ATP-DEPENDENT DNA HELICASE UVRD2"/>
    <property type="match status" value="1"/>
</dbReference>
<evidence type="ECO:0000259" key="16">
    <source>
        <dbReference type="PROSITE" id="PS50967"/>
    </source>
</evidence>
<evidence type="ECO:0000259" key="17">
    <source>
        <dbReference type="PROSITE" id="PS51198"/>
    </source>
</evidence>
<gene>
    <name evidence="19" type="ORF">SAMN04488563_2653</name>
</gene>
<evidence type="ECO:0000259" key="18">
    <source>
        <dbReference type="PROSITE" id="PS51217"/>
    </source>
</evidence>
<dbReference type="InterPro" id="IPR013986">
    <property type="entry name" value="DExx_box_DNA_helicase_dom_sf"/>
</dbReference>
<evidence type="ECO:0000256" key="9">
    <source>
        <dbReference type="ARBA" id="ARBA00023204"/>
    </source>
</evidence>
<evidence type="ECO:0000256" key="14">
    <source>
        <dbReference type="PROSITE-ProRule" id="PRU00560"/>
    </source>
</evidence>
<dbReference type="InterPro" id="IPR027417">
    <property type="entry name" value="P-loop_NTPase"/>
</dbReference>
<comment type="catalytic activity">
    <reaction evidence="13">
        <text>ATP + H2O = ADP + phosphate + H(+)</text>
        <dbReference type="Rhea" id="RHEA:13065"/>
        <dbReference type="ChEBI" id="CHEBI:15377"/>
        <dbReference type="ChEBI" id="CHEBI:15378"/>
        <dbReference type="ChEBI" id="CHEBI:30616"/>
        <dbReference type="ChEBI" id="CHEBI:43474"/>
        <dbReference type="ChEBI" id="CHEBI:456216"/>
        <dbReference type="EC" id="5.6.2.4"/>
    </reaction>
</comment>
<dbReference type="FunFam" id="1.10.150.80:FF:000002">
    <property type="entry name" value="ATP-dependent DNA helicase RecQ"/>
    <property type="match status" value="1"/>
</dbReference>
<dbReference type="Gene3D" id="3.40.50.300">
    <property type="entry name" value="P-loop containing nucleotide triphosphate hydrolases"/>
    <property type="match status" value="3"/>
</dbReference>
<dbReference type="Pfam" id="PF13361">
    <property type="entry name" value="UvrD_C"/>
    <property type="match status" value="2"/>
</dbReference>
<proteinExistence type="inferred from homology"/>
<keyword evidence="20" id="KW-1185">Reference proteome</keyword>
<organism evidence="19 20">
    <name type="scientific">Jiangella alkaliphila</name>
    <dbReference type="NCBI Taxonomy" id="419479"/>
    <lineage>
        <taxon>Bacteria</taxon>
        <taxon>Bacillati</taxon>
        <taxon>Actinomycetota</taxon>
        <taxon>Actinomycetes</taxon>
        <taxon>Jiangellales</taxon>
        <taxon>Jiangellaceae</taxon>
        <taxon>Jiangella</taxon>
    </lineage>
</organism>
<evidence type="ECO:0000256" key="1">
    <source>
        <dbReference type="ARBA" id="ARBA00001946"/>
    </source>
</evidence>
<dbReference type="GO" id="GO:0016887">
    <property type="term" value="F:ATP hydrolysis activity"/>
    <property type="evidence" value="ECO:0007669"/>
    <property type="project" value="RHEA"/>
</dbReference>
<dbReference type="STRING" id="419479.SAMN04488563_2653"/>
<dbReference type="GO" id="GO:0033202">
    <property type="term" value="C:DNA helicase complex"/>
    <property type="evidence" value="ECO:0007669"/>
    <property type="project" value="TreeGrafter"/>
</dbReference>
<evidence type="ECO:0000256" key="3">
    <source>
        <dbReference type="ARBA" id="ARBA00022741"/>
    </source>
</evidence>
<comment type="similarity">
    <text evidence="2">Belongs to the helicase family. UvrD subfamily.</text>
</comment>
<evidence type="ECO:0000256" key="4">
    <source>
        <dbReference type="ARBA" id="ARBA00022763"/>
    </source>
</evidence>
<dbReference type="GO" id="GO:0005829">
    <property type="term" value="C:cytosol"/>
    <property type="evidence" value="ECO:0007669"/>
    <property type="project" value="TreeGrafter"/>
</dbReference>
<feature type="domain" description="HRDC" evidence="16">
    <location>
        <begin position="619"/>
        <end position="699"/>
    </location>
</feature>
<dbReference type="Proteomes" id="UP000182977">
    <property type="component" value="Chromosome I"/>
</dbReference>
<dbReference type="EMBL" id="LT629791">
    <property type="protein sequence ID" value="SDU55280.1"/>
    <property type="molecule type" value="Genomic_DNA"/>
</dbReference>
<keyword evidence="7 14" id="KW-0067">ATP-binding</keyword>
<feature type="binding site" evidence="14">
    <location>
        <begin position="29"/>
        <end position="36"/>
    </location>
    <ligand>
        <name>ATP</name>
        <dbReference type="ChEBI" id="CHEBI:30616"/>
    </ligand>
</feature>
<accession>A0A1H2JFU7</accession>
<evidence type="ECO:0000256" key="5">
    <source>
        <dbReference type="ARBA" id="ARBA00022801"/>
    </source>
</evidence>
<dbReference type="GO" id="GO:0003677">
    <property type="term" value="F:DNA binding"/>
    <property type="evidence" value="ECO:0007669"/>
    <property type="project" value="UniProtKB-KW"/>
</dbReference>
<keyword evidence="5 14" id="KW-0378">Hydrolase</keyword>
<dbReference type="InterPro" id="IPR002121">
    <property type="entry name" value="HRDC_dom"/>
</dbReference>
<dbReference type="InterPro" id="IPR044876">
    <property type="entry name" value="HRDC_dom_sf"/>
</dbReference>
<evidence type="ECO:0000256" key="13">
    <source>
        <dbReference type="ARBA" id="ARBA00048988"/>
    </source>
</evidence>
<keyword evidence="4" id="KW-0227">DNA damage</keyword>
<comment type="cofactor">
    <cofactor evidence="1">
        <name>Mg(2+)</name>
        <dbReference type="ChEBI" id="CHEBI:18420"/>
    </cofactor>
</comment>
<dbReference type="SUPFAM" id="SSF47819">
    <property type="entry name" value="HRDC-like"/>
    <property type="match status" value="1"/>
</dbReference>
<keyword evidence="8" id="KW-0238">DNA-binding</keyword>
<dbReference type="GO" id="GO:0043138">
    <property type="term" value="F:3'-5' DNA helicase activity"/>
    <property type="evidence" value="ECO:0007669"/>
    <property type="project" value="UniProtKB-EC"/>
</dbReference>
<dbReference type="PANTHER" id="PTHR11070">
    <property type="entry name" value="UVRD / RECB / PCRA DNA HELICASE FAMILY MEMBER"/>
    <property type="match status" value="1"/>
</dbReference>
<dbReference type="RefSeq" id="WP_046772177.1">
    <property type="nucleotide sequence ID" value="NZ_LBMC01000057.1"/>
</dbReference>
<dbReference type="Gene3D" id="1.10.10.160">
    <property type="match status" value="1"/>
</dbReference>
<evidence type="ECO:0000256" key="15">
    <source>
        <dbReference type="SAM" id="MobiDB-lite"/>
    </source>
</evidence>
<dbReference type="Pfam" id="PF00570">
    <property type="entry name" value="HRDC"/>
    <property type="match status" value="1"/>
</dbReference>
<dbReference type="Pfam" id="PF00580">
    <property type="entry name" value="UvrD-helicase"/>
    <property type="match status" value="1"/>
</dbReference>
<evidence type="ECO:0000256" key="2">
    <source>
        <dbReference type="ARBA" id="ARBA00009922"/>
    </source>
</evidence>
<dbReference type="GO" id="GO:0005524">
    <property type="term" value="F:ATP binding"/>
    <property type="evidence" value="ECO:0007669"/>
    <property type="project" value="UniProtKB-UniRule"/>
</dbReference>
<keyword evidence="3 14" id="KW-0547">Nucleotide-binding</keyword>
<keyword evidence="10" id="KW-0413">Isomerase</keyword>
<dbReference type="SUPFAM" id="SSF52540">
    <property type="entry name" value="P-loop containing nucleoside triphosphate hydrolases"/>
    <property type="match status" value="1"/>
</dbReference>
<dbReference type="EC" id="5.6.2.4" evidence="12"/>
<keyword evidence="6 14" id="KW-0347">Helicase</keyword>
<sequence>MRASDVLAGLDPEQRAVASALSGPVCVIAGAGTGKTRAITHRIAHGVHTGAFDPRRTLAVTFTTRAAGEMRGRLRALGAEGVQARTFHSAALRQARYFWPQITGVDLPEISRSKLPIVGSAASRCRVPTDRTVLRDLASEIEWAKVSNVLPEAYVTAAAAAHREVGNVDPESVSKVYAAYEDLKTDRNVLDMEDILLAAVGLLAGQPGVAQQIRSQYHHFVVDEYQDVSPVQQKLLDLWMGDRNDVCVVGDPAQTIYSFAGAQPDYLVGFPQRFPGATVVRLFRDYRSTPEVVGVANAVLRAAREAHQGVVLEAQRPAGPKPAFVEHPDELAEAAWVAGQIAKLVANGTPQREIAVLFRVNAQSEAYEQALADAGVAYVVRGAERFFDRGEVRQAAMLLRAAIRTADGAPDAPDAAAATSAILSTVGWSATPPAGGGAARERWESLAALVSLAEEVVAAKPGAGLTDVVDELEARATAQHAPVADGVTLSSLHSAKGLEWDAVFVVGCHEGTLPLSYAETPAQIEEERRLLYVGVTRAREHLSVSWSLARQPGGRGNRRPSRFLDGVRPGGGARSDQRAERGPGGKSRRSGAQARCRVCGAPLADAVDRKLGRCGSCPSSMDDALFERLRAWRLERSQEQKVPAYVVFTDATLIAIAETTPVNETQLAAIPGVGRTKLDRYGDDVLELCREVQKESPLK</sequence>
<comment type="catalytic activity">
    <reaction evidence="11">
        <text>Couples ATP hydrolysis with the unwinding of duplex DNA by translocating in the 3'-5' direction.</text>
        <dbReference type="EC" id="5.6.2.4"/>
    </reaction>
</comment>
<protein>
    <recommendedName>
        <fullName evidence="12">DNA 3'-5' helicase</fullName>
        <ecNumber evidence="12">5.6.2.4</ecNumber>
    </recommendedName>
</protein>
<feature type="domain" description="UvrD-like helicase C-terminal" evidence="18">
    <location>
        <begin position="290"/>
        <end position="540"/>
    </location>
</feature>
<evidence type="ECO:0000256" key="10">
    <source>
        <dbReference type="ARBA" id="ARBA00023235"/>
    </source>
</evidence>
<dbReference type="PROSITE" id="PS51217">
    <property type="entry name" value="UVRD_HELICASE_CTER"/>
    <property type="match status" value="1"/>
</dbReference>
<name>A0A1H2JFU7_9ACTN</name>
<evidence type="ECO:0000256" key="7">
    <source>
        <dbReference type="ARBA" id="ARBA00022840"/>
    </source>
</evidence>
<feature type="domain" description="UvrD-like helicase ATP-binding" evidence="17">
    <location>
        <begin position="8"/>
        <end position="289"/>
    </location>
</feature>
<dbReference type="PROSITE" id="PS50967">
    <property type="entry name" value="HRDC"/>
    <property type="match status" value="1"/>
</dbReference>
<evidence type="ECO:0000313" key="20">
    <source>
        <dbReference type="Proteomes" id="UP000182977"/>
    </source>
</evidence>
<dbReference type="CDD" id="cd17932">
    <property type="entry name" value="DEXQc_UvrD"/>
    <property type="match status" value="1"/>
</dbReference>
<dbReference type="GO" id="GO:0000725">
    <property type="term" value="P:recombinational repair"/>
    <property type="evidence" value="ECO:0007669"/>
    <property type="project" value="TreeGrafter"/>
</dbReference>
<dbReference type="OrthoDB" id="9806690at2"/>
<dbReference type="AlphaFoldDB" id="A0A1H2JFU7"/>
<dbReference type="FunFam" id="3.40.50.300:FF:001181">
    <property type="entry name" value="DNA helicase"/>
    <property type="match status" value="1"/>
</dbReference>
<dbReference type="CDD" id="cd18807">
    <property type="entry name" value="SF1_C_UvrD"/>
    <property type="match status" value="1"/>
</dbReference>
<dbReference type="PROSITE" id="PS51198">
    <property type="entry name" value="UVRD_HELICASE_ATP_BIND"/>
    <property type="match status" value="1"/>
</dbReference>
<dbReference type="InterPro" id="IPR014016">
    <property type="entry name" value="UvrD-like_ATP-bd"/>
</dbReference>
<evidence type="ECO:0000256" key="6">
    <source>
        <dbReference type="ARBA" id="ARBA00022806"/>
    </source>
</evidence>
<dbReference type="InterPro" id="IPR010997">
    <property type="entry name" value="HRDC-like_sf"/>
</dbReference>
<evidence type="ECO:0000256" key="12">
    <source>
        <dbReference type="ARBA" id="ARBA00034808"/>
    </source>
</evidence>
<evidence type="ECO:0000256" key="11">
    <source>
        <dbReference type="ARBA" id="ARBA00034617"/>
    </source>
</evidence>
<dbReference type="InterPro" id="IPR014017">
    <property type="entry name" value="DNA_helicase_UvrD-like_C"/>
</dbReference>